<sequence length="116" mass="13025">MIEKKAEPSNLARNRQAPSFFRTSTTGELQDPLLQRLPSLEQASALAPVLSMRSSKGFLSNGTTVPCLNRMLRYVAHPESVIFPGETVLKILKYPNNLVVTFHPNFLRDILSEHFS</sequence>
<name>A0ABQ9YT14_9CRUS</name>
<feature type="compositionally biased region" description="Polar residues" evidence="1">
    <location>
        <begin position="11"/>
        <end position="25"/>
    </location>
</feature>
<accession>A0ABQ9YT14</accession>
<evidence type="ECO:0000313" key="3">
    <source>
        <dbReference type="Proteomes" id="UP001234178"/>
    </source>
</evidence>
<proteinExistence type="predicted"/>
<evidence type="ECO:0000256" key="1">
    <source>
        <dbReference type="SAM" id="MobiDB-lite"/>
    </source>
</evidence>
<organism evidence="2 3">
    <name type="scientific">Daphnia magna</name>
    <dbReference type="NCBI Taxonomy" id="35525"/>
    <lineage>
        <taxon>Eukaryota</taxon>
        <taxon>Metazoa</taxon>
        <taxon>Ecdysozoa</taxon>
        <taxon>Arthropoda</taxon>
        <taxon>Crustacea</taxon>
        <taxon>Branchiopoda</taxon>
        <taxon>Diplostraca</taxon>
        <taxon>Cladocera</taxon>
        <taxon>Anomopoda</taxon>
        <taxon>Daphniidae</taxon>
        <taxon>Daphnia</taxon>
    </lineage>
</organism>
<protein>
    <submittedName>
        <fullName evidence="2">Uncharacterized protein</fullName>
    </submittedName>
</protein>
<comment type="caution">
    <text evidence="2">The sequence shown here is derived from an EMBL/GenBank/DDBJ whole genome shotgun (WGS) entry which is preliminary data.</text>
</comment>
<dbReference type="EMBL" id="JAOYFB010000001">
    <property type="protein sequence ID" value="KAK4003765.1"/>
    <property type="molecule type" value="Genomic_DNA"/>
</dbReference>
<keyword evidence="3" id="KW-1185">Reference proteome</keyword>
<reference evidence="2 3" key="1">
    <citation type="journal article" date="2023" name="Nucleic Acids Res.">
        <title>The hologenome of Daphnia magna reveals possible DNA methylation and microbiome-mediated evolution of the host genome.</title>
        <authorList>
            <person name="Chaturvedi A."/>
            <person name="Li X."/>
            <person name="Dhandapani V."/>
            <person name="Marshall H."/>
            <person name="Kissane S."/>
            <person name="Cuenca-Cambronero M."/>
            <person name="Asole G."/>
            <person name="Calvet F."/>
            <person name="Ruiz-Romero M."/>
            <person name="Marangio P."/>
            <person name="Guigo R."/>
            <person name="Rago D."/>
            <person name="Mirbahai L."/>
            <person name="Eastwood N."/>
            <person name="Colbourne J.K."/>
            <person name="Zhou J."/>
            <person name="Mallon E."/>
            <person name="Orsini L."/>
        </authorList>
    </citation>
    <scope>NUCLEOTIDE SEQUENCE [LARGE SCALE GENOMIC DNA]</scope>
    <source>
        <strain evidence="2">LRV0_1</strain>
    </source>
</reference>
<feature type="region of interest" description="Disordered" evidence="1">
    <location>
        <begin position="1"/>
        <end position="25"/>
    </location>
</feature>
<evidence type="ECO:0000313" key="2">
    <source>
        <dbReference type="EMBL" id="KAK4003765.1"/>
    </source>
</evidence>
<gene>
    <name evidence="2" type="ORF">OUZ56_005520</name>
</gene>
<dbReference type="Proteomes" id="UP001234178">
    <property type="component" value="Unassembled WGS sequence"/>
</dbReference>